<dbReference type="Proteomes" id="UP000297540">
    <property type="component" value="Unassembled WGS sequence"/>
</dbReference>
<protein>
    <submittedName>
        <fullName evidence="7">RNA polymerase sigma-70 factor</fullName>
    </submittedName>
</protein>
<dbReference type="Gene3D" id="1.10.1740.10">
    <property type="match status" value="1"/>
</dbReference>
<dbReference type="SUPFAM" id="SSF88946">
    <property type="entry name" value="Sigma2 domain of RNA polymerase sigma factors"/>
    <property type="match status" value="1"/>
</dbReference>
<evidence type="ECO:0000259" key="5">
    <source>
        <dbReference type="Pfam" id="PF04542"/>
    </source>
</evidence>
<dbReference type="Pfam" id="PF08281">
    <property type="entry name" value="Sigma70_r4_2"/>
    <property type="match status" value="1"/>
</dbReference>
<dbReference type="SUPFAM" id="SSF88659">
    <property type="entry name" value="Sigma3 and sigma4 domains of RNA polymerase sigma factors"/>
    <property type="match status" value="1"/>
</dbReference>
<organism evidence="7 8">
    <name type="scientific">Mucilaginibacter psychrotolerans</name>
    <dbReference type="NCBI Taxonomy" id="1524096"/>
    <lineage>
        <taxon>Bacteria</taxon>
        <taxon>Pseudomonadati</taxon>
        <taxon>Bacteroidota</taxon>
        <taxon>Sphingobacteriia</taxon>
        <taxon>Sphingobacteriales</taxon>
        <taxon>Sphingobacteriaceae</taxon>
        <taxon>Mucilaginibacter</taxon>
    </lineage>
</organism>
<dbReference type="EMBL" id="SOZE01000006">
    <property type="protein sequence ID" value="TFF38496.1"/>
    <property type="molecule type" value="Genomic_DNA"/>
</dbReference>
<evidence type="ECO:0000256" key="1">
    <source>
        <dbReference type="ARBA" id="ARBA00010641"/>
    </source>
</evidence>
<keyword evidence="3" id="KW-0731">Sigma factor</keyword>
<dbReference type="InterPro" id="IPR014327">
    <property type="entry name" value="RNA_pol_sigma70_bacteroid"/>
</dbReference>
<dbReference type="PANTHER" id="PTHR43133:SF46">
    <property type="entry name" value="RNA POLYMERASE SIGMA-70 FACTOR ECF SUBFAMILY"/>
    <property type="match status" value="1"/>
</dbReference>
<dbReference type="InterPro" id="IPR013324">
    <property type="entry name" value="RNA_pol_sigma_r3/r4-like"/>
</dbReference>
<name>A0A4Y8SJB4_9SPHI</name>
<dbReference type="AlphaFoldDB" id="A0A4Y8SJB4"/>
<dbReference type="InterPro" id="IPR013249">
    <property type="entry name" value="RNA_pol_sigma70_r4_t2"/>
</dbReference>
<feature type="domain" description="RNA polymerase sigma-70 region 2" evidence="5">
    <location>
        <begin position="30"/>
        <end position="96"/>
    </location>
</feature>
<keyword evidence="2" id="KW-0805">Transcription regulation</keyword>
<dbReference type="InterPro" id="IPR039425">
    <property type="entry name" value="RNA_pol_sigma-70-like"/>
</dbReference>
<dbReference type="GO" id="GO:0006352">
    <property type="term" value="P:DNA-templated transcription initiation"/>
    <property type="evidence" value="ECO:0007669"/>
    <property type="project" value="InterPro"/>
</dbReference>
<accession>A0A4Y8SJB4</accession>
<dbReference type="Gene3D" id="1.10.10.10">
    <property type="entry name" value="Winged helix-like DNA-binding domain superfamily/Winged helix DNA-binding domain"/>
    <property type="match status" value="1"/>
</dbReference>
<dbReference type="GO" id="GO:0016987">
    <property type="term" value="F:sigma factor activity"/>
    <property type="evidence" value="ECO:0007669"/>
    <property type="project" value="UniProtKB-KW"/>
</dbReference>
<feature type="domain" description="RNA polymerase sigma factor 70 region 4 type 2" evidence="6">
    <location>
        <begin position="128"/>
        <end position="178"/>
    </location>
</feature>
<evidence type="ECO:0000256" key="2">
    <source>
        <dbReference type="ARBA" id="ARBA00023015"/>
    </source>
</evidence>
<evidence type="ECO:0000313" key="7">
    <source>
        <dbReference type="EMBL" id="TFF38496.1"/>
    </source>
</evidence>
<evidence type="ECO:0000256" key="3">
    <source>
        <dbReference type="ARBA" id="ARBA00023082"/>
    </source>
</evidence>
<reference evidence="7 8" key="1">
    <citation type="journal article" date="2017" name="Int. J. Syst. Evol. Microbiol.">
        <title>Mucilaginibacterpsychrotolerans sp. nov., isolated from peatlands.</title>
        <authorList>
            <person name="Deng Y."/>
            <person name="Shen L."/>
            <person name="Xu B."/>
            <person name="Liu Y."/>
            <person name="Gu Z."/>
            <person name="Liu H."/>
            <person name="Zhou Y."/>
        </authorList>
    </citation>
    <scope>NUCLEOTIDE SEQUENCE [LARGE SCALE GENOMIC DNA]</scope>
    <source>
        <strain evidence="7 8">NH7-4</strain>
    </source>
</reference>
<dbReference type="InterPro" id="IPR036388">
    <property type="entry name" value="WH-like_DNA-bd_sf"/>
</dbReference>
<comment type="caution">
    <text evidence="7">The sequence shown here is derived from an EMBL/GenBank/DDBJ whole genome shotgun (WGS) entry which is preliminary data.</text>
</comment>
<dbReference type="Pfam" id="PF04542">
    <property type="entry name" value="Sigma70_r2"/>
    <property type="match status" value="1"/>
</dbReference>
<gene>
    <name evidence="7" type="ORF">E2R66_08495</name>
</gene>
<dbReference type="PANTHER" id="PTHR43133">
    <property type="entry name" value="RNA POLYMERASE ECF-TYPE SIGMA FACTO"/>
    <property type="match status" value="1"/>
</dbReference>
<evidence type="ECO:0000313" key="8">
    <source>
        <dbReference type="Proteomes" id="UP000297540"/>
    </source>
</evidence>
<evidence type="ECO:0000259" key="6">
    <source>
        <dbReference type="Pfam" id="PF08281"/>
    </source>
</evidence>
<dbReference type="NCBIfam" id="TIGR02985">
    <property type="entry name" value="Sig70_bacteroi1"/>
    <property type="match status" value="1"/>
</dbReference>
<dbReference type="InterPro" id="IPR013325">
    <property type="entry name" value="RNA_pol_sigma_r2"/>
</dbReference>
<keyword evidence="8" id="KW-1185">Reference proteome</keyword>
<keyword evidence="4" id="KW-0804">Transcription</keyword>
<dbReference type="CDD" id="cd06171">
    <property type="entry name" value="Sigma70_r4"/>
    <property type="match status" value="1"/>
</dbReference>
<dbReference type="InterPro" id="IPR007627">
    <property type="entry name" value="RNA_pol_sigma70_r2"/>
</dbReference>
<comment type="similarity">
    <text evidence="1">Belongs to the sigma-70 factor family. ECF subfamily.</text>
</comment>
<proteinExistence type="inferred from homology"/>
<dbReference type="NCBIfam" id="TIGR02937">
    <property type="entry name" value="sigma70-ECF"/>
    <property type="match status" value="1"/>
</dbReference>
<dbReference type="InterPro" id="IPR014284">
    <property type="entry name" value="RNA_pol_sigma-70_dom"/>
</dbReference>
<dbReference type="GO" id="GO:0003677">
    <property type="term" value="F:DNA binding"/>
    <property type="evidence" value="ECO:0007669"/>
    <property type="project" value="InterPro"/>
</dbReference>
<evidence type="ECO:0000256" key="4">
    <source>
        <dbReference type="ARBA" id="ARBA00023163"/>
    </source>
</evidence>
<sequence>MDTVALRPIKNEADLLALVATGSQRAFTELFDAYYKQIGEYVYKLTESIEVTEEVVQDVFIKIWLRKETLPELDNFCYYLFILSKNHALNQLRKKANDTARQMEWLTQFEEDTYTADNSSLAEEYRILIDDAVEKLPPQQKKIYKLSREQHLKHEEIANLLNISPKTVKKHVALALRFIKNELSPQNDIVIVAILSAPLFFL</sequence>